<evidence type="ECO:0000313" key="10">
    <source>
        <dbReference type="Proteomes" id="UP001597068"/>
    </source>
</evidence>
<dbReference type="PIRSF" id="PIRSF021697">
    <property type="entry name" value="UCP021697"/>
    <property type="match status" value="1"/>
</dbReference>
<dbReference type="InterPro" id="IPR051791">
    <property type="entry name" value="Pra-immunoreactive"/>
</dbReference>
<organism evidence="9 10">
    <name type="scientific">Williamsia deligens</name>
    <dbReference type="NCBI Taxonomy" id="321325"/>
    <lineage>
        <taxon>Bacteria</taxon>
        <taxon>Bacillati</taxon>
        <taxon>Actinomycetota</taxon>
        <taxon>Actinomycetes</taxon>
        <taxon>Mycobacteriales</taxon>
        <taxon>Nocardiaceae</taxon>
        <taxon>Williamsia</taxon>
    </lineage>
</organism>
<keyword evidence="3 7" id="KW-0812">Transmembrane</keyword>
<feature type="domain" description="RDD" evidence="8">
    <location>
        <begin position="41"/>
        <end position="145"/>
    </location>
</feature>
<dbReference type="PANTHER" id="PTHR36115">
    <property type="entry name" value="PROLINE-RICH ANTIGEN HOMOLOG-RELATED"/>
    <property type="match status" value="1"/>
</dbReference>
<gene>
    <name evidence="9" type="ORF">ACFQ04_14990</name>
</gene>
<evidence type="ECO:0000256" key="2">
    <source>
        <dbReference type="ARBA" id="ARBA00022475"/>
    </source>
</evidence>
<dbReference type="Pfam" id="PF06271">
    <property type="entry name" value="RDD"/>
    <property type="match status" value="1"/>
</dbReference>
<evidence type="ECO:0000256" key="5">
    <source>
        <dbReference type="ARBA" id="ARBA00023136"/>
    </source>
</evidence>
<proteinExistence type="predicted"/>
<evidence type="ECO:0000256" key="6">
    <source>
        <dbReference type="SAM" id="MobiDB-lite"/>
    </source>
</evidence>
<evidence type="ECO:0000256" key="7">
    <source>
        <dbReference type="SAM" id="Phobius"/>
    </source>
</evidence>
<keyword evidence="10" id="KW-1185">Reference proteome</keyword>
<dbReference type="EMBL" id="JBHTIL010000002">
    <property type="protein sequence ID" value="MFD0927042.1"/>
    <property type="molecule type" value="Genomic_DNA"/>
</dbReference>
<comment type="caution">
    <text evidence="9">The sequence shown here is derived from an EMBL/GenBank/DDBJ whole genome shotgun (WGS) entry which is preliminary data.</text>
</comment>
<accession>A0ABW3GEK0</accession>
<evidence type="ECO:0000256" key="1">
    <source>
        <dbReference type="ARBA" id="ARBA00004651"/>
    </source>
</evidence>
<dbReference type="Proteomes" id="UP001597068">
    <property type="component" value="Unassembled WGS sequence"/>
</dbReference>
<sequence length="154" mass="16478">MSRPLGSWLSGPQAGMDSAADTGAWRGEKLGFPESGPGSLASSWPRVLALFVDWVMCYGVSLLFVGFLSQSLSTVVLGIWAVVGLLTVTLFSFTPGQFVVGMRVVRVDGAGRVGIVRAFFRQLLIVFIVPPLLNDPDGRGLHDRATGTALVRTR</sequence>
<reference evidence="10" key="1">
    <citation type="journal article" date="2019" name="Int. J. Syst. Evol. Microbiol.">
        <title>The Global Catalogue of Microorganisms (GCM) 10K type strain sequencing project: providing services to taxonomists for standard genome sequencing and annotation.</title>
        <authorList>
            <consortium name="The Broad Institute Genomics Platform"/>
            <consortium name="The Broad Institute Genome Sequencing Center for Infectious Disease"/>
            <person name="Wu L."/>
            <person name="Ma J."/>
        </authorList>
    </citation>
    <scope>NUCLEOTIDE SEQUENCE [LARGE SCALE GENOMIC DNA]</scope>
    <source>
        <strain evidence="10">CCUG 50873</strain>
    </source>
</reference>
<keyword evidence="2" id="KW-1003">Cell membrane</keyword>
<evidence type="ECO:0000256" key="3">
    <source>
        <dbReference type="ARBA" id="ARBA00022692"/>
    </source>
</evidence>
<dbReference type="InterPro" id="IPR010432">
    <property type="entry name" value="RDD"/>
</dbReference>
<name>A0ABW3GEK0_9NOCA</name>
<dbReference type="PANTHER" id="PTHR36115:SF6">
    <property type="entry name" value="PROLINE-RICH ANTIGEN HOMOLOG"/>
    <property type="match status" value="1"/>
</dbReference>
<feature type="transmembrane region" description="Helical" evidence="7">
    <location>
        <begin position="47"/>
        <end position="68"/>
    </location>
</feature>
<feature type="region of interest" description="Disordered" evidence="6">
    <location>
        <begin position="1"/>
        <end position="20"/>
    </location>
</feature>
<evidence type="ECO:0000256" key="4">
    <source>
        <dbReference type="ARBA" id="ARBA00022989"/>
    </source>
</evidence>
<keyword evidence="4 7" id="KW-1133">Transmembrane helix</keyword>
<dbReference type="InterPro" id="IPR016795">
    <property type="entry name" value="UCP021697"/>
</dbReference>
<feature type="transmembrane region" description="Helical" evidence="7">
    <location>
        <begin position="75"/>
        <end position="94"/>
    </location>
</feature>
<keyword evidence="5 7" id="KW-0472">Membrane</keyword>
<dbReference type="RefSeq" id="WP_253648721.1">
    <property type="nucleotide sequence ID" value="NZ_BAAAMO010000006.1"/>
</dbReference>
<evidence type="ECO:0000313" key="9">
    <source>
        <dbReference type="EMBL" id="MFD0927042.1"/>
    </source>
</evidence>
<protein>
    <submittedName>
        <fullName evidence="9">RDD family protein</fullName>
    </submittedName>
</protein>
<evidence type="ECO:0000259" key="8">
    <source>
        <dbReference type="Pfam" id="PF06271"/>
    </source>
</evidence>
<comment type="subcellular location">
    <subcellularLocation>
        <location evidence="1">Cell membrane</location>
        <topology evidence="1">Multi-pass membrane protein</topology>
    </subcellularLocation>
</comment>